<evidence type="ECO:0000256" key="3">
    <source>
        <dbReference type="ARBA" id="ARBA00022525"/>
    </source>
</evidence>
<evidence type="ECO:0000256" key="1">
    <source>
        <dbReference type="ARBA" id="ARBA00004613"/>
    </source>
</evidence>
<proteinExistence type="inferred from homology"/>
<evidence type="ECO:0000256" key="4">
    <source>
        <dbReference type="SAM" id="SignalP"/>
    </source>
</evidence>
<accession>A0A401GKW2</accession>
<dbReference type="EMBL" id="BFAD01000004">
    <property type="protein sequence ID" value="GBE82790.1"/>
    <property type="molecule type" value="Genomic_DNA"/>
</dbReference>
<keyword evidence="4" id="KW-0732">Signal</keyword>
<comment type="subcellular location">
    <subcellularLocation>
        <location evidence="1">Secreted</location>
    </subcellularLocation>
</comment>
<dbReference type="Pfam" id="PF07249">
    <property type="entry name" value="Cerato-platanin"/>
    <property type="match status" value="1"/>
</dbReference>
<gene>
    <name evidence="5" type="ORF">SCP_0411750</name>
</gene>
<name>A0A401GKW2_9APHY</name>
<protein>
    <submittedName>
        <fullName evidence="5">Allergen Asp f 15</fullName>
    </submittedName>
</protein>
<dbReference type="AlphaFoldDB" id="A0A401GKW2"/>
<keyword evidence="3" id="KW-0964">Secreted</keyword>
<dbReference type="RefSeq" id="XP_027613703.1">
    <property type="nucleotide sequence ID" value="XM_027757902.1"/>
</dbReference>
<comment type="caution">
    <text evidence="5">The sequence shown here is derived from an EMBL/GenBank/DDBJ whole genome shotgun (WGS) entry which is preliminary data.</text>
</comment>
<keyword evidence="6" id="KW-1185">Reference proteome</keyword>
<dbReference type="Gene3D" id="2.40.40.10">
    <property type="entry name" value="RlpA-like domain"/>
    <property type="match status" value="1"/>
</dbReference>
<reference evidence="5 6" key="1">
    <citation type="journal article" date="2018" name="Sci. Rep.">
        <title>Genome sequence of the cauliflower mushroom Sparassis crispa (Hanabiratake) and its association with beneficial usage.</title>
        <authorList>
            <person name="Kiyama R."/>
            <person name="Furutani Y."/>
            <person name="Kawaguchi K."/>
            <person name="Nakanishi T."/>
        </authorList>
    </citation>
    <scope>NUCLEOTIDE SEQUENCE [LARGE SCALE GENOMIC DNA]</scope>
</reference>
<sequence>MLFANVFHVISLLLVPTVIGQTAVSVTYDTTYDLGTNSLNIVACSNGVNGLESKGYTTFGSLPNFPNIGGSFAVPGWNSTGCGTCWNVTYDDTTVTVLAIDTAEDGFNLSEEAMNTLTDNQAVALGSVTATAVQVDASLCGLP</sequence>
<dbReference type="SUPFAM" id="SSF50685">
    <property type="entry name" value="Barwin-like endoglucanases"/>
    <property type="match status" value="1"/>
</dbReference>
<dbReference type="GO" id="GO:0005576">
    <property type="term" value="C:extracellular region"/>
    <property type="evidence" value="ECO:0007669"/>
    <property type="project" value="UniProtKB-SubCell"/>
</dbReference>
<feature type="signal peptide" evidence="4">
    <location>
        <begin position="1"/>
        <end position="20"/>
    </location>
</feature>
<dbReference type="InterPro" id="IPR036908">
    <property type="entry name" value="RlpA-like_sf"/>
</dbReference>
<dbReference type="CDD" id="cd22778">
    <property type="entry name" value="DPBB_CEPL-like"/>
    <property type="match status" value="1"/>
</dbReference>
<evidence type="ECO:0000313" key="6">
    <source>
        <dbReference type="Proteomes" id="UP000287166"/>
    </source>
</evidence>
<dbReference type="GeneID" id="38779707"/>
<dbReference type="Proteomes" id="UP000287166">
    <property type="component" value="Unassembled WGS sequence"/>
</dbReference>
<evidence type="ECO:0000313" key="5">
    <source>
        <dbReference type="EMBL" id="GBE82790.1"/>
    </source>
</evidence>
<evidence type="ECO:0000256" key="2">
    <source>
        <dbReference type="ARBA" id="ARBA00010421"/>
    </source>
</evidence>
<feature type="chain" id="PRO_5019335767" evidence="4">
    <location>
        <begin position="21"/>
        <end position="143"/>
    </location>
</feature>
<dbReference type="InterPro" id="IPR010829">
    <property type="entry name" value="Cerato-platanin"/>
</dbReference>
<organism evidence="5 6">
    <name type="scientific">Sparassis crispa</name>
    <dbReference type="NCBI Taxonomy" id="139825"/>
    <lineage>
        <taxon>Eukaryota</taxon>
        <taxon>Fungi</taxon>
        <taxon>Dikarya</taxon>
        <taxon>Basidiomycota</taxon>
        <taxon>Agaricomycotina</taxon>
        <taxon>Agaricomycetes</taxon>
        <taxon>Polyporales</taxon>
        <taxon>Sparassidaceae</taxon>
        <taxon>Sparassis</taxon>
    </lineage>
</organism>
<comment type="similarity">
    <text evidence="2">Belongs to the cerato-platanin family.</text>
</comment>
<dbReference type="OrthoDB" id="4898945at2759"/>
<dbReference type="InParanoid" id="A0A401GKW2"/>